<evidence type="ECO:0000256" key="7">
    <source>
        <dbReference type="SAM" id="Phobius"/>
    </source>
</evidence>
<keyword evidence="3" id="KW-1003">Cell membrane</keyword>
<feature type="transmembrane region" description="Helical" evidence="7">
    <location>
        <begin position="391"/>
        <end position="410"/>
    </location>
</feature>
<keyword evidence="4 7" id="KW-0812">Transmembrane</keyword>
<evidence type="ECO:0000256" key="1">
    <source>
        <dbReference type="ARBA" id="ARBA00004651"/>
    </source>
</evidence>
<comment type="caution">
    <text evidence="8">The sequence shown here is derived from an EMBL/GenBank/DDBJ whole genome shotgun (WGS) entry which is preliminary data.</text>
</comment>
<evidence type="ECO:0000256" key="2">
    <source>
        <dbReference type="ARBA" id="ARBA00007430"/>
    </source>
</evidence>
<evidence type="ECO:0000313" key="8">
    <source>
        <dbReference type="EMBL" id="RZF60117.1"/>
    </source>
</evidence>
<feature type="transmembrane region" description="Helical" evidence="7">
    <location>
        <begin position="81"/>
        <end position="103"/>
    </location>
</feature>
<dbReference type="EMBL" id="SGIT01000002">
    <property type="protein sequence ID" value="RZF60117.1"/>
    <property type="molecule type" value="Genomic_DNA"/>
</dbReference>
<dbReference type="RefSeq" id="WP_130142035.1">
    <property type="nucleotide sequence ID" value="NZ_SGIT01000002.1"/>
</dbReference>
<organism evidence="8 9">
    <name type="scientific">Sphingobacterium corticibacterium</name>
    <dbReference type="NCBI Taxonomy" id="2484746"/>
    <lineage>
        <taxon>Bacteria</taxon>
        <taxon>Pseudomonadati</taxon>
        <taxon>Bacteroidota</taxon>
        <taxon>Sphingobacteriia</taxon>
        <taxon>Sphingobacteriales</taxon>
        <taxon>Sphingobacteriaceae</taxon>
        <taxon>Sphingobacterium</taxon>
    </lineage>
</organism>
<feature type="transmembrane region" description="Helical" evidence="7">
    <location>
        <begin position="327"/>
        <end position="349"/>
    </location>
</feature>
<evidence type="ECO:0000256" key="4">
    <source>
        <dbReference type="ARBA" id="ARBA00022692"/>
    </source>
</evidence>
<accession>A0A4Q6XU30</accession>
<feature type="transmembrane region" description="Helical" evidence="7">
    <location>
        <begin position="293"/>
        <end position="315"/>
    </location>
</feature>
<protein>
    <submittedName>
        <fullName evidence="8">Lipopolysaccharide biosynthesis protein</fullName>
    </submittedName>
</protein>
<keyword evidence="9" id="KW-1185">Reference proteome</keyword>
<dbReference type="CDD" id="cd13127">
    <property type="entry name" value="MATE_tuaB_like"/>
    <property type="match status" value="1"/>
</dbReference>
<gene>
    <name evidence="8" type="ORF">EWE74_13440</name>
</gene>
<comment type="similarity">
    <text evidence="2">Belongs to the polysaccharide synthase family.</text>
</comment>
<comment type="subcellular location">
    <subcellularLocation>
        <location evidence="1">Cell membrane</location>
        <topology evidence="1">Multi-pass membrane protein</topology>
    </subcellularLocation>
</comment>
<dbReference type="GO" id="GO:0005886">
    <property type="term" value="C:plasma membrane"/>
    <property type="evidence" value="ECO:0007669"/>
    <property type="project" value="UniProtKB-SubCell"/>
</dbReference>
<evidence type="ECO:0000256" key="5">
    <source>
        <dbReference type="ARBA" id="ARBA00022989"/>
    </source>
</evidence>
<dbReference type="OrthoDB" id="9770347at2"/>
<feature type="transmembrane region" description="Helical" evidence="7">
    <location>
        <begin position="21"/>
        <end position="37"/>
    </location>
</feature>
<evidence type="ECO:0000313" key="9">
    <source>
        <dbReference type="Proteomes" id="UP000292855"/>
    </source>
</evidence>
<dbReference type="InterPro" id="IPR050833">
    <property type="entry name" value="Poly_Biosynth_Transport"/>
</dbReference>
<feature type="transmembrane region" description="Helical" evidence="7">
    <location>
        <begin position="115"/>
        <end position="135"/>
    </location>
</feature>
<feature type="transmembrane region" description="Helical" evidence="7">
    <location>
        <begin position="361"/>
        <end position="385"/>
    </location>
</feature>
<dbReference type="AlphaFoldDB" id="A0A4Q6XU30"/>
<evidence type="ECO:0000256" key="6">
    <source>
        <dbReference type="ARBA" id="ARBA00023136"/>
    </source>
</evidence>
<keyword evidence="6 7" id="KW-0472">Membrane</keyword>
<feature type="transmembrane region" description="Helical" evidence="7">
    <location>
        <begin position="147"/>
        <end position="166"/>
    </location>
</feature>
<dbReference type="Proteomes" id="UP000292855">
    <property type="component" value="Unassembled WGS sequence"/>
</dbReference>
<dbReference type="Pfam" id="PF13440">
    <property type="entry name" value="Polysacc_synt_3"/>
    <property type="match status" value="1"/>
</dbReference>
<dbReference type="PANTHER" id="PTHR30250:SF10">
    <property type="entry name" value="LIPOPOLYSACCHARIDE BIOSYNTHESIS PROTEIN WZXC"/>
    <property type="match status" value="1"/>
</dbReference>
<name>A0A4Q6XU30_9SPHI</name>
<feature type="transmembrane region" description="Helical" evidence="7">
    <location>
        <begin position="43"/>
        <end position="69"/>
    </location>
</feature>
<feature type="transmembrane region" description="Helical" evidence="7">
    <location>
        <begin position="417"/>
        <end position="437"/>
    </location>
</feature>
<dbReference type="PANTHER" id="PTHR30250">
    <property type="entry name" value="PST FAMILY PREDICTED COLANIC ACID TRANSPORTER"/>
    <property type="match status" value="1"/>
</dbReference>
<sequence>MSENIKQNTLKGLFWNAIDRFGYQLVITLVGIIIMRISPVEDFGVIAVLVIFTTISTAIVDSGLATSLVRSRHVDEKDYSSMFVFNLAASVLLYLLLFFSAPAIERFNSIDNLTLYARVLFLQLVVHSFGIVQYVKLLRNFDFKRTARINVVSVICMGIVAISLALMGFEVWAVLLQPLLYSFFRTSFLWIWGNWRISFFFSGSSLRQHLQFSLSFMVGNVLGKSFSQIYYSFIGKHFTEQDTGYYYSANKWGETPNLLISSIIQGTTLSTLTPIQNDYPRFLNACRKTIQTLAFVLFPVSFCAIAVAEPGFIFILTEKWIPSIPYFQWLCFAGIFISLTDLNVNFLNIKGKSNYTLWLELCKFVIAMLVLWGTYRLGVLHIIYGQLGVRLLFYGITGWVSGQVYGYGFWKQVVDIFPAFLTSLAAFLAAWGIAYFIADVPHLVLLFVQSTIFVLVYITGSHVSRNTVWLELLEIGKRKLPKRK</sequence>
<proteinExistence type="inferred from homology"/>
<reference evidence="8 9" key="1">
    <citation type="submission" date="2019-02" db="EMBL/GenBank/DDBJ databases">
        <authorList>
            <person name="Li Y."/>
        </authorList>
    </citation>
    <scope>NUCLEOTIDE SEQUENCE [LARGE SCALE GENOMIC DNA]</scope>
    <source>
        <strain evidence="8 9">30C10-4-7</strain>
    </source>
</reference>
<keyword evidence="5 7" id="KW-1133">Transmembrane helix</keyword>
<feature type="transmembrane region" description="Helical" evidence="7">
    <location>
        <begin position="443"/>
        <end position="460"/>
    </location>
</feature>
<evidence type="ECO:0000256" key="3">
    <source>
        <dbReference type="ARBA" id="ARBA00022475"/>
    </source>
</evidence>